<protein>
    <submittedName>
        <fullName evidence="4">Uncharacterized protein</fullName>
    </submittedName>
</protein>
<dbReference type="AlphaFoldDB" id="A0A3N4KQN2"/>
<evidence type="ECO:0000259" key="2">
    <source>
        <dbReference type="Pfam" id="PF17111"/>
    </source>
</evidence>
<evidence type="ECO:0000313" key="5">
    <source>
        <dbReference type="Proteomes" id="UP000277580"/>
    </source>
</evidence>
<dbReference type="InterPro" id="IPR056884">
    <property type="entry name" value="NPHP3-like_N"/>
</dbReference>
<dbReference type="InterPro" id="IPR031348">
    <property type="entry name" value="PigL_N"/>
</dbReference>
<evidence type="ECO:0000313" key="4">
    <source>
        <dbReference type="EMBL" id="RPB12820.1"/>
    </source>
</evidence>
<proteinExistence type="predicted"/>
<dbReference type="Pfam" id="PF17111">
    <property type="entry name" value="PigL_N"/>
    <property type="match status" value="1"/>
</dbReference>
<dbReference type="SUPFAM" id="SSF52540">
    <property type="entry name" value="P-loop containing nucleoside triphosphate hydrolases"/>
    <property type="match status" value="1"/>
</dbReference>
<dbReference type="PANTHER" id="PTHR10039:SF15">
    <property type="entry name" value="NACHT DOMAIN-CONTAINING PROTEIN"/>
    <property type="match status" value="1"/>
</dbReference>
<dbReference type="Gene3D" id="3.40.50.300">
    <property type="entry name" value="P-loop containing nucleotide triphosphate hydrolases"/>
    <property type="match status" value="1"/>
</dbReference>
<dbReference type="STRING" id="1392247.A0A3N4KQN2"/>
<dbReference type="Proteomes" id="UP000277580">
    <property type="component" value="Unassembled WGS sequence"/>
</dbReference>
<dbReference type="Pfam" id="PF24883">
    <property type="entry name" value="NPHP3_N"/>
    <property type="match status" value="1"/>
</dbReference>
<reference evidence="4 5" key="1">
    <citation type="journal article" date="2018" name="Nat. Ecol. Evol.">
        <title>Pezizomycetes genomes reveal the molecular basis of ectomycorrhizal truffle lifestyle.</title>
        <authorList>
            <person name="Murat C."/>
            <person name="Payen T."/>
            <person name="Noel B."/>
            <person name="Kuo A."/>
            <person name="Morin E."/>
            <person name="Chen J."/>
            <person name="Kohler A."/>
            <person name="Krizsan K."/>
            <person name="Balestrini R."/>
            <person name="Da Silva C."/>
            <person name="Montanini B."/>
            <person name="Hainaut M."/>
            <person name="Levati E."/>
            <person name="Barry K.W."/>
            <person name="Belfiori B."/>
            <person name="Cichocki N."/>
            <person name="Clum A."/>
            <person name="Dockter R.B."/>
            <person name="Fauchery L."/>
            <person name="Guy J."/>
            <person name="Iotti M."/>
            <person name="Le Tacon F."/>
            <person name="Lindquist E.A."/>
            <person name="Lipzen A."/>
            <person name="Malagnac F."/>
            <person name="Mello A."/>
            <person name="Molinier V."/>
            <person name="Miyauchi S."/>
            <person name="Poulain J."/>
            <person name="Riccioni C."/>
            <person name="Rubini A."/>
            <person name="Sitrit Y."/>
            <person name="Splivallo R."/>
            <person name="Traeger S."/>
            <person name="Wang M."/>
            <person name="Zifcakova L."/>
            <person name="Wipf D."/>
            <person name="Zambonelli A."/>
            <person name="Paolocci F."/>
            <person name="Nowrousian M."/>
            <person name="Ottonello S."/>
            <person name="Baldrian P."/>
            <person name="Spatafora J.W."/>
            <person name="Henrissat B."/>
            <person name="Nagy L.G."/>
            <person name="Aury J.M."/>
            <person name="Wincker P."/>
            <person name="Grigoriev I.V."/>
            <person name="Bonfante P."/>
            <person name="Martin F.M."/>
        </authorList>
    </citation>
    <scope>NUCLEOTIDE SEQUENCE [LARGE SCALE GENOMIC DNA]</scope>
    <source>
        <strain evidence="4 5">CCBAS932</strain>
    </source>
</reference>
<dbReference type="InParanoid" id="A0A3N4KQN2"/>
<organism evidence="4 5">
    <name type="scientific">Morchella conica CCBAS932</name>
    <dbReference type="NCBI Taxonomy" id="1392247"/>
    <lineage>
        <taxon>Eukaryota</taxon>
        <taxon>Fungi</taxon>
        <taxon>Dikarya</taxon>
        <taxon>Ascomycota</taxon>
        <taxon>Pezizomycotina</taxon>
        <taxon>Pezizomycetes</taxon>
        <taxon>Pezizales</taxon>
        <taxon>Morchellaceae</taxon>
        <taxon>Morchella</taxon>
    </lineage>
</organism>
<accession>A0A3N4KQN2</accession>
<dbReference type="EMBL" id="ML119126">
    <property type="protein sequence ID" value="RPB12820.1"/>
    <property type="molecule type" value="Genomic_DNA"/>
</dbReference>
<gene>
    <name evidence="4" type="ORF">P167DRAFT_145540</name>
</gene>
<name>A0A3N4KQN2_9PEZI</name>
<dbReference type="OrthoDB" id="1577640at2759"/>
<evidence type="ECO:0000256" key="1">
    <source>
        <dbReference type="ARBA" id="ARBA00022737"/>
    </source>
</evidence>
<keyword evidence="5" id="KW-1185">Reference proteome</keyword>
<feature type="domain" description="Azaphilone pigments biosynthesis cluster protein L N-terminal" evidence="2">
    <location>
        <begin position="2"/>
        <end position="142"/>
    </location>
</feature>
<keyword evidence="1" id="KW-0677">Repeat</keyword>
<evidence type="ECO:0000259" key="3">
    <source>
        <dbReference type="Pfam" id="PF24883"/>
    </source>
</evidence>
<sequence>MADGLGLAASIIAVLQITTSVASLSYQYLNSAIRAPDSLRELTLEFQTLIEILSRLKVCAQDPQAVTLRTVKNSLHVCHKEMLGLQEKLKPRKSFLGRLRWPLDEKDIQGYLGRIERFKSSFSLALEIEQLACTNLVADSVQKMEIEIENISNSQNCQTEREKDARRDALNWLFPAPCDKRHIEVSSQRKKNTGQWIFKTQEVQDWIKGNSSCRLLWGNGIPGAGKTFLSSLMIDHIEAINANYGVGYIYFNFQEQGQQTPIDTFSSLVKQLAFKAKVLPKAIEKAHNDNKRLMLDKLYEILLEVTRSFAQTFIIVDALDECDQVLQRERLLPMFHRLGKAGINLFLTSREHPEDIQESFANITKLRLWAKDEDISSYIEQRIADNPRAERLINRGNSDLKEKIVSALQECAKGM</sequence>
<feature type="domain" description="Nephrocystin 3-like N-terminal" evidence="3">
    <location>
        <begin position="192"/>
        <end position="350"/>
    </location>
</feature>
<dbReference type="PANTHER" id="PTHR10039">
    <property type="entry name" value="AMELOGENIN"/>
    <property type="match status" value="1"/>
</dbReference>
<dbReference type="InterPro" id="IPR027417">
    <property type="entry name" value="P-loop_NTPase"/>
</dbReference>